<dbReference type="CDD" id="cd05325">
    <property type="entry name" value="carb_red_sniffer_like_SDR_c"/>
    <property type="match status" value="1"/>
</dbReference>
<name>A0A371CSJ8_9APHY</name>
<gene>
    <name evidence="4" type="ORF">OH76DRAFT_1361471</name>
</gene>
<dbReference type="EMBL" id="KZ857468">
    <property type="protein sequence ID" value="RDX43261.1"/>
    <property type="molecule type" value="Genomic_DNA"/>
</dbReference>
<proteinExistence type="inferred from homology"/>
<dbReference type="SUPFAM" id="SSF51735">
    <property type="entry name" value="NAD(P)-binding Rossmann-fold domains"/>
    <property type="match status" value="1"/>
</dbReference>
<organism evidence="4 5">
    <name type="scientific">Lentinus brumalis</name>
    <dbReference type="NCBI Taxonomy" id="2498619"/>
    <lineage>
        <taxon>Eukaryota</taxon>
        <taxon>Fungi</taxon>
        <taxon>Dikarya</taxon>
        <taxon>Basidiomycota</taxon>
        <taxon>Agaricomycotina</taxon>
        <taxon>Agaricomycetes</taxon>
        <taxon>Polyporales</taxon>
        <taxon>Polyporaceae</taxon>
        <taxon>Lentinus</taxon>
    </lineage>
</organism>
<evidence type="ECO:0000256" key="3">
    <source>
        <dbReference type="ARBA" id="ARBA00023002"/>
    </source>
</evidence>
<dbReference type="InterPro" id="IPR002347">
    <property type="entry name" value="SDR_fam"/>
</dbReference>
<dbReference type="PANTHER" id="PTHR43544:SF7">
    <property type="entry name" value="NADB-LER2"/>
    <property type="match status" value="1"/>
</dbReference>
<keyword evidence="2" id="KW-0521">NADP</keyword>
<keyword evidence="3" id="KW-0560">Oxidoreductase</keyword>
<dbReference type="InterPro" id="IPR036291">
    <property type="entry name" value="NAD(P)-bd_dom_sf"/>
</dbReference>
<dbReference type="PANTHER" id="PTHR43544">
    <property type="entry name" value="SHORT-CHAIN DEHYDROGENASE/REDUCTASE"/>
    <property type="match status" value="1"/>
</dbReference>
<dbReference type="OrthoDB" id="9876299at2759"/>
<dbReference type="InterPro" id="IPR051468">
    <property type="entry name" value="Fungal_SecMetab_SDRs"/>
</dbReference>
<evidence type="ECO:0000313" key="5">
    <source>
        <dbReference type="Proteomes" id="UP000256964"/>
    </source>
</evidence>
<protein>
    <submittedName>
        <fullName evidence="4">C-factor</fullName>
    </submittedName>
</protein>
<reference evidence="4 5" key="1">
    <citation type="journal article" date="2018" name="Biotechnol. Biofuels">
        <title>Integrative visual omics of the white-rot fungus Polyporus brumalis exposes the biotechnological potential of its oxidative enzymes for delignifying raw plant biomass.</title>
        <authorList>
            <person name="Miyauchi S."/>
            <person name="Rancon A."/>
            <person name="Drula E."/>
            <person name="Hage H."/>
            <person name="Chaduli D."/>
            <person name="Favel A."/>
            <person name="Grisel S."/>
            <person name="Henrissat B."/>
            <person name="Herpoel-Gimbert I."/>
            <person name="Ruiz-Duenas F.J."/>
            <person name="Chevret D."/>
            <person name="Hainaut M."/>
            <person name="Lin J."/>
            <person name="Wang M."/>
            <person name="Pangilinan J."/>
            <person name="Lipzen A."/>
            <person name="Lesage-Meessen L."/>
            <person name="Navarro D."/>
            <person name="Riley R."/>
            <person name="Grigoriev I.V."/>
            <person name="Zhou S."/>
            <person name="Raouche S."/>
            <person name="Rosso M.N."/>
        </authorList>
    </citation>
    <scope>NUCLEOTIDE SEQUENCE [LARGE SCALE GENOMIC DNA]</scope>
    <source>
        <strain evidence="4 5">BRFM 1820</strain>
    </source>
</reference>
<dbReference type="AlphaFoldDB" id="A0A371CSJ8"/>
<evidence type="ECO:0000256" key="1">
    <source>
        <dbReference type="ARBA" id="ARBA00006484"/>
    </source>
</evidence>
<accession>A0A371CSJ8</accession>
<evidence type="ECO:0000313" key="4">
    <source>
        <dbReference type="EMBL" id="RDX43261.1"/>
    </source>
</evidence>
<sequence>MAITHQYTWLITGCSRGIGLELAKQLLESPSNFIIGTVRDPAKATALQALKQTARGTLEVIQLDVDDTNGIERSVEEVTAILGDRGLDYLVNNAAINQKIDTAFTMNIDGWAQVFKTNVAAPALIAQLYLPLVEKSEKKTIVNVSSSLGAFGYGYGETWASYAITKTALNMLTYKQKAERPDLMVICLCPGWVKTDMGGDDAPLTLTESVTAVAKVITSLKPEDSGRLVNLRHEIVPW</sequence>
<dbReference type="Pfam" id="PF00106">
    <property type="entry name" value="adh_short"/>
    <property type="match status" value="1"/>
</dbReference>
<dbReference type="GO" id="GO:0005737">
    <property type="term" value="C:cytoplasm"/>
    <property type="evidence" value="ECO:0007669"/>
    <property type="project" value="TreeGrafter"/>
</dbReference>
<dbReference type="PRINTS" id="PR00081">
    <property type="entry name" value="GDHRDH"/>
</dbReference>
<dbReference type="GO" id="GO:0016491">
    <property type="term" value="F:oxidoreductase activity"/>
    <property type="evidence" value="ECO:0007669"/>
    <property type="project" value="UniProtKB-KW"/>
</dbReference>
<keyword evidence="5" id="KW-1185">Reference proteome</keyword>
<dbReference type="Gene3D" id="3.40.50.720">
    <property type="entry name" value="NAD(P)-binding Rossmann-like Domain"/>
    <property type="match status" value="1"/>
</dbReference>
<comment type="similarity">
    <text evidence="1">Belongs to the short-chain dehydrogenases/reductases (SDR) family.</text>
</comment>
<evidence type="ECO:0000256" key="2">
    <source>
        <dbReference type="ARBA" id="ARBA00022857"/>
    </source>
</evidence>
<dbReference type="Proteomes" id="UP000256964">
    <property type="component" value="Unassembled WGS sequence"/>
</dbReference>